<keyword evidence="3" id="KW-1185">Reference proteome</keyword>
<keyword evidence="1" id="KW-0812">Transmembrane</keyword>
<evidence type="ECO:0008006" key="4">
    <source>
        <dbReference type="Google" id="ProtNLM"/>
    </source>
</evidence>
<feature type="transmembrane region" description="Helical" evidence="1">
    <location>
        <begin position="36"/>
        <end position="57"/>
    </location>
</feature>
<feature type="transmembrane region" description="Helical" evidence="1">
    <location>
        <begin position="6"/>
        <end position="24"/>
    </location>
</feature>
<proteinExistence type="predicted"/>
<dbReference type="AlphaFoldDB" id="A0A512NIP7"/>
<reference evidence="2 3" key="1">
    <citation type="submission" date="2019-07" db="EMBL/GenBank/DDBJ databases">
        <title>Whole genome shotgun sequence of Reyranella soli NBRC 108950.</title>
        <authorList>
            <person name="Hosoyama A."/>
            <person name="Uohara A."/>
            <person name="Ohji S."/>
            <person name="Ichikawa N."/>
        </authorList>
    </citation>
    <scope>NUCLEOTIDE SEQUENCE [LARGE SCALE GENOMIC DNA]</scope>
    <source>
        <strain evidence="2 3">NBRC 108950</strain>
    </source>
</reference>
<feature type="transmembrane region" description="Helical" evidence="1">
    <location>
        <begin position="131"/>
        <end position="152"/>
    </location>
</feature>
<accession>A0A512NIP7</accession>
<sequence>MVHNLSLVHLLLALGAAATIYLVVREMRRFYISEWRLFAPGVAALFVASGLFLIQIGAGQPRLAFAAAAVIGLVIGVVRGLMIAVQHDHYQPVVMISRDAKLIFLAVAVGVGVCAALEIIGAYASPDLEKVRFWAALSAVVCAVAMLARALVLTIKLRRLA</sequence>
<dbReference type="Proteomes" id="UP000321058">
    <property type="component" value="Unassembled WGS sequence"/>
</dbReference>
<dbReference type="RefSeq" id="WP_147154207.1">
    <property type="nucleotide sequence ID" value="NZ_BKAJ01000111.1"/>
</dbReference>
<feature type="transmembrane region" description="Helical" evidence="1">
    <location>
        <begin position="63"/>
        <end position="82"/>
    </location>
</feature>
<comment type="caution">
    <text evidence="2">The sequence shown here is derived from an EMBL/GenBank/DDBJ whole genome shotgun (WGS) entry which is preliminary data.</text>
</comment>
<keyword evidence="1" id="KW-0472">Membrane</keyword>
<name>A0A512NIP7_9HYPH</name>
<feature type="transmembrane region" description="Helical" evidence="1">
    <location>
        <begin position="102"/>
        <end position="125"/>
    </location>
</feature>
<keyword evidence="1" id="KW-1133">Transmembrane helix</keyword>
<organism evidence="2 3">
    <name type="scientific">Reyranella soli</name>
    <dbReference type="NCBI Taxonomy" id="1230389"/>
    <lineage>
        <taxon>Bacteria</taxon>
        <taxon>Pseudomonadati</taxon>
        <taxon>Pseudomonadota</taxon>
        <taxon>Alphaproteobacteria</taxon>
        <taxon>Hyphomicrobiales</taxon>
        <taxon>Reyranellaceae</taxon>
        <taxon>Reyranella</taxon>
    </lineage>
</organism>
<evidence type="ECO:0000313" key="3">
    <source>
        <dbReference type="Proteomes" id="UP000321058"/>
    </source>
</evidence>
<dbReference type="OrthoDB" id="7376028at2"/>
<dbReference type="EMBL" id="BKAJ01000111">
    <property type="protein sequence ID" value="GEP58816.1"/>
    <property type="molecule type" value="Genomic_DNA"/>
</dbReference>
<protein>
    <recommendedName>
        <fullName evidence="4">DUF1453 domain-containing protein</fullName>
    </recommendedName>
</protein>
<gene>
    <name evidence="2" type="ORF">RSO01_59820</name>
</gene>
<evidence type="ECO:0000256" key="1">
    <source>
        <dbReference type="SAM" id="Phobius"/>
    </source>
</evidence>
<evidence type="ECO:0000313" key="2">
    <source>
        <dbReference type="EMBL" id="GEP58816.1"/>
    </source>
</evidence>